<feature type="transmembrane region" description="Helical" evidence="1">
    <location>
        <begin position="35"/>
        <end position="57"/>
    </location>
</feature>
<feature type="transmembrane region" description="Helical" evidence="1">
    <location>
        <begin position="92"/>
        <end position="109"/>
    </location>
</feature>
<evidence type="ECO:0000256" key="1">
    <source>
        <dbReference type="SAM" id="Phobius"/>
    </source>
</evidence>
<keyword evidence="4" id="KW-1185">Reference proteome</keyword>
<comment type="caution">
    <text evidence="3">The sequence shown here is derived from an EMBL/GenBank/DDBJ whole genome shotgun (WGS) entry which is preliminary data.</text>
</comment>
<reference evidence="3 4" key="1">
    <citation type="submission" date="2020-02" db="EMBL/GenBank/DDBJ databases">
        <authorList>
            <person name="Kim M.K."/>
        </authorList>
    </citation>
    <scope>NUCLEOTIDE SEQUENCE [LARGE SCALE GENOMIC DNA]</scope>
    <source>
        <strain evidence="3 4">BT327</strain>
    </source>
</reference>
<dbReference type="Pfam" id="PF03779">
    <property type="entry name" value="SPW"/>
    <property type="match status" value="1"/>
</dbReference>
<keyword evidence="1" id="KW-0812">Transmembrane</keyword>
<keyword evidence="1" id="KW-1133">Transmembrane helix</keyword>
<feature type="transmembrane region" description="Helical" evidence="1">
    <location>
        <begin position="69"/>
        <end position="86"/>
    </location>
</feature>
<protein>
    <submittedName>
        <fullName evidence="3">SPW repeat protein</fullName>
    </submittedName>
</protein>
<dbReference type="AlphaFoldDB" id="A0A6B3LUH7"/>
<dbReference type="EMBL" id="JAAGWD010000002">
    <property type="protein sequence ID" value="NEM97154.1"/>
    <property type="molecule type" value="Genomic_DNA"/>
</dbReference>
<name>A0A6B3LUH7_9BACT</name>
<evidence type="ECO:0000259" key="2">
    <source>
        <dbReference type="Pfam" id="PF03779"/>
    </source>
</evidence>
<feature type="domain" description="SPW repeat-containing integral membrane" evidence="2">
    <location>
        <begin position="9"/>
        <end position="108"/>
    </location>
</feature>
<accession>A0A6B3LUH7</accession>
<dbReference type="RefSeq" id="WP_163913286.1">
    <property type="nucleotide sequence ID" value="NZ_JAAGWD010000002.1"/>
</dbReference>
<dbReference type="Proteomes" id="UP000474777">
    <property type="component" value="Unassembled WGS sequence"/>
</dbReference>
<feature type="transmembrane region" description="Helical" evidence="1">
    <location>
        <begin position="12"/>
        <end position="29"/>
    </location>
</feature>
<evidence type="ECO:0000313" key="3">
    <source>
        <dbReference type="EMBL" id="NEM97154.1"/>
    </source>
</evidence>
<dbReference type="InterPro" id="IPR005530">
    <property type="entry name" value="SPW"/>
</dbReference>
<gene>
    <name evidence="3" type="ORF">GXP69_05560</name>
</gene>
<sequence length="131" mass="14824">MRFIPTRFHGILDYIVGIIMIIAPWVLDFSDNTAATWTLVIAGIAVLLQTVFTDFEVGLVRRIPMQSHLMVDFGLGVLLAISPWLLNFDERVYLPHLILGVFSILASLTTHRVPSHSYKAEHTSPDHIRNM</sequence>
<evidence type="ECO:0000313" key="4">
    <source>
        <dbReference type="Proteomes" id="UP000474777"/>
    </source>
</evidence>
<organism evidence="3 4">
    <name type="scientific">Pontibacter burrus</name>
    <dbReference type="NCBI Taxonomy" id="2704466"/>
    <lineage>
        <taxon>Bacteria</taxon>
        <taxon>Pseudomonadati</taxon>
        <taxon>Bacteroidota</taxon>
        <taxon>Cytophagia</taxon>
        <taxon>Cytophagales</taxon>
        <taxon>Hymenobacteraceae</taxon>
        <taxon>Pontibacter</taxon>
    </lineage>
</organism>
<proteinExistence type="predicted"/>
<keyword evidence="1" id="KW-0472">Membrane</keyword>